<feature type="transmembrane region" description="Helical" evidence="1">
    <location>
        <begin position="52"/>
        <end position="71"/>
    </location>
</feature>
<keyword evidence="3" id="KW-1185">Reference proteome</keyword>
<organism evidence="2 3">
    <name type="scientific">Pantoea cypripedii</name>
    <name type="common">Pectobacterium cypripedii</name>
    <name type="synonym">Erwinia cypripedii</name>
    <dbReference type="NCBI Taxonomy" id="55209"/>
    <lineage>
        <taxon>Bacteria</taxon>
        <taxon>Pseudomonadati</taxon>
        <taxon>Pseudomonadota</taxon>
        <taxon>Gammaproteobacteria</taxon>
        <taxon>Enterobacterales</taxon>
        <taxon>Erwiniaceae</taxon>
        <taxon>Pantoea</taxon>
    </lineage>
</organism>
<keyword evidence="1" id="KW-1133">Transmembrane helix</keyword>
<gene>
    <name evidence="2" type="ORF">HA50_07180</name>
</gene>
<accession>A0A1X1ESZ4</accession>
<feature type="transmembrane region" description="Helical" evidence="1">
    <location>
        <begin position="78"/>
        <end position="96"/>
    </location>
</feature>
<dbReference type="Proteomes" id="UP000193749">
    <property type="component" value="Unassembled WGS sequence"/>
</dbReference>
<evidence type="ECO:0000256" key="1">
    <source>
        <dbReference type="SAM" id="Phobius"/>
    </source>
</evidence>
<evidence type="ECO:0000313" key="2">
    <source>
        <dbReference type="EMBL" id="ORM93138.1"/>
    </source>
</evidence>
<protein>
    <submittedName>
        <fullName evidence="2">Uncharacterized protein</fullName>
    </submittedName>
</protein>
<comment type="caution">
    <text evidence="2">The sequence shown here is derived from an EMBL/GenBank/DDBJ whole genome shotgun (WGS) entry which is preliminary data.</text>
</comment>
<keyword evidence="1" id="KW-0812">Transmembrane</keyword>
<dbReference type="EMBL" id="MLJI01000001">
    <property type="protein sequence ID" value="ORM93138.1"/>
    <property type="molecule type" value="Genomic_DNA"/>
</dbReference>
<dbReference type="STRING" id="55209.HA50_07180"/>
<evidence type="ECO:0000313" key="3">
    <source>
        <dbReference type="Proteomes" id="UP000193749"/>
    </source>
</evidence>
<reference evidence="2 3" key="1">
    <citation type="journal article" date="2017" name="Antonie Van Leeuwenhoek">
        <title>Phylogenomic resolution of the bacterial genus Pantoea and its relationship with Erwinia and Tatumella.</title>
        <authorList>
            <person name="Palmer M."/>
            <person name="Steenkamp E.T."/>
            <person name="Coetzee M.P."/>
            <person name="Chan W.Y."/>
            <person name="van Zyl E."/>
            <person name="De Maayer P."/>
            <person name="Coutinho T.A."/>
            <person name="Blom J."/>
            <person name="Smits T.H."/>
            <person name="Duffy B."/>
            <person name="Venter S.N."/>
        </authorList>
    </citation>
    <scope>NUCLEOTIDE SEQUENCE [LARGE SCALE GENOMIC DNA]</scope>
    <source>
        <strain evidence="2 3">LMG 2657</strain>
    </source>
</reference>
<name>A0A1X1ESZ4_PANCY</name>
<dbReference type="AlphaFoldDB" id="A0A1X1ESZ4"/>
<keyword evidence="1" id="KW-0472">Membrane</keyword>
<proteinExistence type="predicted"/>
<dbReference type="RefSeq" id="WP_084873793.1">
    <property type="nucleotide sequence ID" value="NZ_JAGGMY010000001.1"/>
</dbReference>
<sequence>MRLMMIIREAIMSNLKIKDCQGVTRCVISQYPDAPVTKAPSEYEDKQQEESLVAATVFTMIVLAIICLLCLTQTGREILQALCWGMAIGVIVTMASR</sequence>